<dbReference type="EMBL" id="CM031839">
    <property type="protein sequence ID" value="KAG6674853.1"/>
    <property type="molecule type" value="Genomic_DNA"/>
</dbReference>
<dbReference type="Proteomes" id="UP000811246">
    <property type="component" value="Chromosome 15"/>
</dbReference>
<gene>
    <name evidence="3" type="ORF">I3842_15G067600</name>
</gene>
<keyword evidence="1" id="KW-0812">Transmembrane</keyword>
<keyword evidence="1" id="KW-1133">Transmembrane helix</keyword>
<feature type="transmembrane region" description="Helical" evidence="1">
    <location>
        <begin position="44"/>
        <end position="68"/>
    </location>
</feature>
<evidence type="ECO:0000256" key="2">
    <source>
        <dbReference type="SAM" id="SignalP"/>
    </source>
</evidence>
<evidence type="ECO:0000313" key="3">
    <source>
        <dbReference type="EMBL" id="KAG6674853.1"/>
    </source>
</evidence>
<keyword evidence="2" id="KW-0732">Signal</keyword>
<evidence type="ECO:0008006" key="5">
    <source>
        <dbReference type="Google" id="ProtNLM"/>
    </source>
</evidence>
<protein>
    <recommendedName>
        <fullName evidence="5">Secreted peptide</fullName>
    </recommendedName>
</protein>
<reference evidence="3" key="1">
    <citation type="submission" date="2021-01" db="EMBL/GenBank/DDBJ databases">
        <authorList>
            <person name="Lovell J.T."/>
            <person name="Bentley N."/>
            <person name="Bhattarai G."/>
            <person name="Jenkins J.W."/>
            <person name="Sreedasyam A."/>
            <person name="Alarcon Y."/>
            <person name="Bock C."/>
            <person name="Boston L."/>
            <person name="Carlson J."/>
            <person name="Cervantes K."/>
            <person name="Clermont K."/>
            <person name="Krom N."/>
            <person name="Kubenka K."/>
            <person name="Mamidi S."/>
            <person name="Mattison C."/>
            <person name="Monteros M."/>
            <person name="Pisani C."/>
            <person name="Plott C."/>
            <person name="Rajasekar S."/>
            <person name="Rhein H.S."/>
            <person name="Rohla C."/>
            <person name="Song M."/>
            <person name="Hilaire R.S."/>
            <person name="Shu S."/>
            <person name="Wells L."/>
            <person name="Wang X."/>
            <person name="Webber J."/>
            <person name="Heerema R.J."/>
            <person name="Klein P."/>
            <person name="Conner P."/>
            <person name="Grauke L."/>
            <person name="Grimwood J."/>
            <person name="Schmutz J."/>
            <person name="Randall J.J."/>
        </authorList>
    </citation>
    <scope>NUCLEOTIDE SEQUENCE</scope>
    <source>
        <tissue evidence="3">Leaf</tissue>
    </source>
</reference>
<keyword evidence="1" id="KW-0472">Membrane</keyword>
<evidence type="ECO:0000313" key="4">
    <source>
        <dbReference type="Proteomes" id="UP000811246"/>
    </source>
</evidence>
<dbReference type="AlphaFoldDB" id="A0A922AB49"/>
<name>A0A922AB49_CARIL</name>
<feature type="signal peptide" evidence="2">
    <location>
        <begin position="1"/>
        <end position="18"/>
    </location>
</feature>
<organism evidence="3 4">
    <name type="scientific">Carya illinoinensis</name>
    <name type="common">Pecan</name>
    <dbReference type="NCBI Taxonomy" id="32201"/>
    <lineage>
        <taxon>Eukaryota</taxon>
        <taxon>Viridiplantae</taxon>
        <taxon>Streptophyta</taxon>
        <taxon>Embryophyta</taxon>
        <taxon>Tracheophyta</taxon>
        <taxon>Spermatophyta</taxon>
        <taxon>Magnoliopsida</taxon>
        <taxon>eudicotyledons</taxon>
        <taxon>Gunneridae</taxon>
        <taxon>Pentapetalae</taxon>
        <taxon>rosids</taxon>
        <taxon>fabids</taxon>
        <taxon>Fagales</taxon>
        <taxon>Juglandaceae</taxon>
        <taxon>Carya</taxon>
    </lineage>
</organism>
<evidence type="ECO:0000256" key="1">
    <source>
        <dbReference type="SAM" id="Phobius"/>
    </source>
</evidence>
<proteinExistence type="predicted"/>
<accession>A0A922AB49</accession>
<comment type="caution">
    <text evidence="3">The sequence shown here is derived from an EMBL/GenBank/DDBJ whole genome shotgun (WGS) entry which is preliminary data.</text>
</comment>
<sequence length="76" mass="8623">MLFICSFTLCVLLSGCICMAYINNPRGSGNAKKKGFELSLRDFVRFFSFPLLNFPQAFHVFIYIVCIVRLHLGGLN</sequence>
<feature type="chain" id="PRO_5037724553" description="Secreted peptide" evidence="2">
    <location>
        <begin position="19"/>
        <end position="76"/>
    </location>
</feature>